<accession>A0A0F3GSV2</accession>
<name>A0A0F3GSV2_9BACT</name>
<dbReference type="AlphaFoldDB" id="A0A0F3GSV2"/>
<organism evidence="1 2">
    <name type="scientific">Candidatus Magnetobacterium bavaricum</name>
    <dbReference type="NCBI Taxonomy" id="29290"/>
    <lineage>
        <taxon>Bacteria</taxon>
        <taxon>Pseudomonadati</taxon>
        <taxon>Nitrospirota</taxon>
        <taxon>Thermodesulfovibrionia</taxon>
        <taxon>Thermodesulfovibrionales</taxon>
        <taxon>Candidatus Magnetobacteriaceae</taxon>
        <taxon>Candidatus Magnetobacterium</taxon>
    </lineage>
</organism>
<gene>
    <name evidence="1" type="ORF">MBAV_002898</name>
</gene>
<reference evidence="1 2" key="1">
    <citation type="submission" date="2015-02" db="EMBL/GenBank/DDBJ databases">
        <title>Single-cell genomics of uncultivated deep-branching MTB reveals a conserved set of magnetosome genes.</title>
        <authorList>
            <person name="Kolinko S."/>
            <person name="Richter M."/>
            <person name="Glockner F.O."/>
            <person name="Brachmann A."/>
            <person name="Schuler D."/>
        </authorList>
    </citation>
    <scope>NUCLEOTIDE SEQUENCE [LARGE SCALE GENOMIC DNA]</scope>
    <source>
        <strain evidence="1">TM-1</strain>
    </source>
</reference>
<comment type="caution">
    <text evidence="1">The sequence shown here is derived from an EMBL/GenBank/DDBJ whole genome shotgun (WGS) entry which is preliminary data.</text>
</comment>
<keyword evidence="2" id="KW-1185">Reference proteome</keyword>
<proteinExistence type="predicted"/>
<dbReference type="EMBL" id="LACI01001237">
    <property type="protein sequence ID" value="KJU84907.1"/>
    <property type="molecule type" value="Genomic_DNA"/>
</dbReference>
<evidence type="ECO:0000313" key="2">
    <source>
        <dbReference type="Proteomes" id="UP000033423"/>
    </source>
</evidence>
<dbReference type="Proteomes" id="UP000033423">
    <property type="component" value="Unassembled WGS sequence"/>
</dbReference>
<protein>
    <submittedName>
        <fullName evidence="1">Uncharacterized protein</fullName>
    </submittedName>
</protein>
<sequence length="96" mass="11259">MDTNPPTETDFKSHRKRWPDRTFGVDECQARSVSVWDEAEACKKIMAIPLNNHKRIAKLLLNKESGRLRQVGNKKQHFSWWIYSGFEPLTVCEIIE</sequence>
<evidence type="ECO:0000313" key="1">
    <source>
        <dbReference type="EMBL" id="KJU84907.1"/>
    </source>
</evidence>